<dbReference type="Pfam" id="PF09331">
    <property type="entry name" value="DUF1985"/>
    <property type="match status" value="1"/>
</dbReference>
<dbReference type="PANTHER" id="PTHR48449:SF1">
    <property type="entry name" value="DUF1985 DOMAIN-CONTAINING PROTEIN"/>
    <property type="match status" value="1"/>
</dbReference>
<evidence type="ECO:0000313" key="3">
    <source>
        <dbReference type="Proteomes" id="UP001281410"/>
    </source>
</evidence>
<protein>
    <recommendedName>
        <fullName evidence="1">DUF1985 domain-containing protein</fullName>
    </recommendedName>
</protein>
<name>A0AAE0AIV6_9ROSI</name>
<dbReference type="EMBL" id="JANJYJ010000004">
    <property type="protein sequence ID" value="KAK3218525.1"/>
    <property type="molecule type" value="Genomic_DNA"/>
</dbReference>
<dbReference type="Proteomes" id="UP001281410">
    <property type="component" value="Unassembled WGS sequence"/>
</dbReference>
<evidence type="ECO:0000259" key="1">
    <source>
        <dbReference type="Pfam" id="PF09331"/>
    </source>
</evidence>
<comment type="caution">
    <text evidence="2">The sequence shown here is derived from an EMBL/GenBank/DDBJ whole genome shotgun (WGS) entry which is preliminary data.</text>
</comment>
<dbReference type="InterPro" id="IPR015410">
    <property type="entry name" value="DUF1985"/>
</dbReference>
<gene>
    <name evidence="2" type="ORF">Dsin_012495</name>
</gene>
<proteinExistence type="predicted"/>
<dbReference type="AlphaFoldDB" id="A0AAE0AIV6"/>
<accession>A0AAE0AIV6</accession>
<evidence type="ECO:0000313" key="2">
    <source>
        <dbReference type="EMBL" id="KAK3218525.1"/>
    </source>
</evidence>
<feature type="domain" description="DUF1985" evidence="1">
    <location>
        <begin position="42"/>
        <end position="131"/>
    </location>
</feature>
<organism evidence="2 3">
    <name type="scientific">Dipteronia sinensis</name>
    <dbReference type="NCBI Taxonomy" id="43782"/>
    <lineage>
        <taxon>Eukaryota</taxon>
        <taxon>Viridiplantae</taxon>
        <taxon>Streptophyta</taxon>
        <taxon>Embryophyta</taxon>
        <taxon>Tracheophyta</taxon>
        <taxon>Spermatophyta</taxon>
        <taxon>Magnoliopsida</taxon>
        <taxon>eudicotyledons</taxon>
        <taxon>Gunneridae</taxon>
        <taxon>Pentapetalae</taxon>
        <taxon>rosids</taxon>
        <taxon>malvids</taxon>
        <taxon>Sapindales</taxon>
        <taxon>Sapindaceae</taxon>
        <taxon>Hippocastanoideae</taxon>
        <taxon>Acereae</taxon>
        <taxon>Dipteronia</taxon>
    </lineage>
</organism>
<dbReference type="PANTHER" id="PTHR48449">
    <property type="entry name" value="DUF1985 DOMAIN-CONTAINING PROTEIN"/>
    <property type="match status" value="1"/>
</dbReference>
<keyword evidence="3" id="KW-1185">Reference proteome</keyword>
<sequence length="327" mass="37604">MMSKIMNLRDSLKTPQADCEEWRFSVVLCIGCYCMSYTTMDPSDEMRFMLGSRSVWFSRMEFCLITGLKFGAIPNMELYEDVPNGIHHSQDVVTFAELEARIEQGQWQEQFDAVKLCLLYMLNYVLIGAEEMALIPIWQCALMITWRRSRCSHRVHMYTNTPFSGSKRQFSKCLRDTTFSGFAYEVIPSLAKQFATPRAVDQPFLRILRWDLTQRPRGDKLDKVFNTKMFPEAYLIHTQAKKGLWYYQWDKRDIDIVTPMGYRTLASKQQSTNVAAPTTVPDAPARKTRVRFMRGSWIIVGPDAPHVPVHAVVISETTPMSEGASGS</sequence>
<reference evidence="2" key="1">
    <citation type="journal article" date="2023" name="Plant J.">
        <title>Genome sequences and population genomics provide insights into the demographic history, inbreeding, and mutation load of two 'living fossil' tree species of Dipteronia.</title>
        <authorList>
            <person name="Feng Y."/>
            <person name="Comes H.P."/>
            <person name="Chen J."/>
            <person name="Zhu S."/>
            <person name="Lu R."/>
            <person name="Zhang X."/>
            <person name="Li P."/>
            <person name="Qiu J."/>
            <person name="Olsen K.M."/>
            <person name="Qiu Y."/>
        </authorList>
    </citation>
    <scope>NUCLEOTIDE SEQUENCE</scope>
    <source>
        <strain evidence="2">NBL</strain>
    </source>
</reference>